<evidence type="ECO:0000256" key="8">
    <source>
        <dbReference type="ARBA" id="ARBA00023154"/>
    </source>
</evidence>
<dbReference type="InterPro" id="IPR013785">
    <property type="entry name" value="Aldolase_TIM"/>
</dbReference>
<evidence type="ECO:0000313" key="15">
    <source>
        <dbReference type="EMBL" id="GMA26447.1"/>
    </source>
</evidence>
<gene>
    <name evidence="15" type="primary">dapA2</name>
    <name evidence="12" type="synonym">dapA</name>
    <name evidence="15" type="ORF">GCM10025864_42060</name>
</gene>
<evidence type="ECO:0000256" key="5">
    <source>
        <dbReference type="ARBA" id="ARBA00022490"/>
    </source>
</evidence>
<comment type="similarity">
    <text evidence="3 12 13">Belongs to the DapA family.</text>
</comment>
<keyword evidence="6 12" id="KW-0028">Amino-acid biosynthesis</keyword>
<evidence type="ECO:0000256" key="6">
    <source>
        <dbReference type="ARBA" id="ARBA00022605"/>
    </source>
</evidence>
<feature type="site" description="Part of a proton relay during catalysis" evidence="12">
    <location>
        <position position="56"/>
    </location>
</feature>
<evidence type="ECO:0000256" key="12">
    <source>
        <dbReference type="HAMAP-Rule" id="MF_00418"/>
    </source>
</evidence>
<feature type="binding site" evidence="12">
    <location>
        <position position="213"/>
    </location>
    <ligand>
        <name>pyruvate</name>
        <dbReference type="ChEBI" id="CHEBI:15361"/>
    </ligand>
</feature>
<dbReference type="PROSITE" id="PS00666">
    <property type="entry name" value="DHDPS_2"/>
    <property type="match status" value="1"/>
</dbReference>
<feature type="region of interest" description="Disordered" evidence="14">
    <location>
        <begin position="306"/>
        <end position="329"/>
    </location>
</feature>
<protein>
    <recommendedName>
        <fullName evidence="4 12">4-hydroxy-tetrahydrodipicolinate synthase</fullName>
        <shortName evidence="12">HTPA synthase</shortName>
        <ecNumber evidence="4 12">4.3.3.7</ecNumber>
    </recommendedName>
</protein>
<dbReference type="InterPro" id="IPR020625">
    <property type="entry name" value="Schiff_base-form_aldolases_AS"/>
</dbReference>
<dbReference type="EC" id="4.3.3.7" evidence="4 12"/>
<dbReference type="PRINTS" id="PR00146">
    <property type="entry name" value="DHPICSNTHASE"/>
</dbReference>
<dbReference type="CDD" id="cd00950">
    <property type="entry name" value="DHDPS"/>
    <property type="match status" value="1"/>
</dbReference>
<keyword evidence="8 12" id="KW-0457">Lysine biosynthesis</keyword>
<evidence type="ECO:0000256" key="9">
    <source>
        <dbReference type="ARBA" id="ARBA00023239"/>
    </source>
</evidence>
<keyword evidence="5 12" id="KW-0963">Cytoplasm</keyword>
<reference evidence="16" key="1">
    <citation type="journal article" date="2019" name="Int. J. Syst. Evol. Microbiol.">
        <title>The Global Catalogue of Microorganisms (GCM) 10K type strain sequencing project: providing services to taxonomists for standard genome sequencing and annotation.</title>
        <authorList>
            <consortium name="The Broad Institute Genomics Platform"/>
            <consortium name="The Broad Institute Genome Sequencing Center for Infectious Disease"/>
            <person name="Wu L."/>
            <person name="Ma J."/>
        </authorList>
    </citation>
    <scope>NUCLEOTIDE SEQUENCE [LARGE SCALE GENOMIC DNA]</scope>
    <source>
        <strain evidence="16">NBRC 106348</strain>
    </source>
</reference>
<comment type="function">
    <text evidence="1 12">Catalyzes the condensation of (S)-aspartate-beta-semialdehyde [(S)-ASA] and pyruvate to 4-hydroxy-tetrahydrodipicolinate (HTPA).</text>
</comment>
<dbReference type="PANTHER" id="PTHR12128:SF66">
    <property type="entry name" value="4-HYDROXY-2-OXOGLUTARATE ALDOLASE, MITOCHONDRIAL"/>
    <property type="match status" value="1"/>
</dbReference>
<feature type="binding site" evidence="12">
    <location>
        <position position="57"/>
    </location>
    <ligand>
        <name>pyruvate</name>
        <dbReference type="ChEBI" id="CHEBI:15361"/>
    </ligand>
</feature>
<comment type="caution">
    <text evidence="15">The sequence shown here is derived from an EMBL/GenBank/DDBJ whole genome shotgun (WGS) entry which is preliminary data.</text>
</comment>
<dbReference type="RefSeq" id="WP_284294726.1">
    <property type="nucleotide sequence ID" value="NZ_BSUK01000001.1"/>
</dbReference>
<dbReference type="PIRSF" id="PIRSF001365">
    <property type="entry name" value="DHDPS"/>
    <property type="match status" value="1"/>
</dbReference>
<feature type="site" description="Part of a proton relay during catalysis" evidence="12">
    <location>
        <position position="119"/>
    </location>
</feature>
<keyword evidence="9 12" id="KW-0456">Lyase</keyword>
<sequence>MAPSTAHAAPRRPFGAVLTAMVTPMTPDGAIDLEAAQSLARHLVDEGNDGLVLNGTTGEAPTTHAQEKADLVAAVVEAVGDRAYVVAGAGSNDTDHAVRMAEQAADAGAHGLLVVTPYYSRPTQEGLYQHMVKVAEATDLPVMVYDIPGRAGLRIAPATYERLAEHESFVASKDATGDVASALKLIEATGWAWYSGDDGLLLPFLSVGASGIVGVSTHVVAPEYAAAVRAFDAGDHAAALDLARQVVPVVDALNGAGAQAVMAKAAVEALGLLGNRHLRLPNVQATDAEAAAVRAALEQAGVFDRTAHARDGVRPQNTAQPEPAPEVAR</sequence>
<comment type="subcellular location">
    <subcellularLocation>
        <location evidence="12">Cytoplasm</location>
    </subcellularLocation>
</comment>
<evidence type="ECO:0000256" key="2">
    <source>
        <dbReference type="ARBA" id="ARBA00005120"/>
    </source>
</evidence>
<dbReference type="PROSITE" id="PS00665">
    <property type="entry name" value="DHDPS_1"/>
    <property type="match status" value="1"/>
</dbReference>
<evidence type="ECO:0000256" key="7">
    <source>
        <dbReference type="ARBA" id="ARBA00022915"/>
    </source>
</evidence>
<dbReference type="EMBL" id="BSUK01000001">
    <property type="protein sequence ID" value="GMA26447.1"/>
    <property type="molecule type" value="Genomic_DNA"/>
</dbReference>
<evidence type="ECO:0000256" key="11">
    <source>
        <dbReference type="ARBA" id="ARBA00047836"/>
    </source>
</evidence>
<evidence type="ECO:0000256" key="1">
    <source>
        <dbReference type="ARBA" id="ARBA00003294"/>
    </source>
</evidence>
<evidence type="ECO:0000313" key="16">
    <source>
        <dbReference type="Proteomes" id="UP001157091"/>
    </source>
</evidence>
<comment type="subunit">
    <text evidence="12">Homotetramer; dimer of dimers.</text>
</comment>
<evidence type="ECO:0000256" key="4">
    <source>
        <dbReference type="ARBA" id="ARBA00012086"/>
    </source>
</evidence>
<dbReference type="NCBIfam" id="TIGR00674">
    <property type="entry name" value="dapA"/>
    <property type="match status" value="1"/>
</dbReference>
<organism evidence="15 16">
    <name type="scientific">Luteimicrobium album</name>
    <dbReference type="NCBI Taxonomy" id="1054550"/>
    <lineage>
        <taxon>Bacteria</taxon>
        <taxon>Bacillati</taxon>
        <taxon>Actinomycetota</taxon>
        <taxon>Actinomycetes</taxon>
        <taxon>Micrococcales</taxon>
        <taxon>Luteimicrobium</taxon>
    </lineage>
</organism>
<evidence type="ECO:0000256" key="13">
    <source>
        <dbReference type="PIRNR" id="PIRNR001365"/>
    </source>
</evidence>
<keyword evidence="16" id="KW-1185">Reference proteome</keyword>
<comment type="caution">
    <text evidence="12">Was originally thought to be a dihydrodipicolinate synthase (DHDPS), catalyzing the condensation of (S)-aspartate-beta-semialdehyde [(S)-ASA] and pyruvate to dihydrodipicolinate (DHDP). However, it was shown in E.coli that the product of the enzymatic reaction is not dihydrodipicolinate but in fact (4S)-4-hydroxy-2,3,4,5-tetrahydro-(2S)-dipicolinic acid (HTPA), and that the consecutive dehydration reaction leading to DHDP is not spontaneous but catalyzed by DapB.</text>
</comment>
<evidence type="ECO:0000256" key="3">
    <source>
        <dbReference type="ARBA" id="ARBA00007592"/>
    </source>
</evidence>
<dbReference type="Gene3D" id="3.20.20.70">
    <property type="entry name" value="Aldolase class I"/>
    <property type="match status" value="1"/>
</dbReference>
<evidence type="ECO:0000256" key="14">
    <source>
        <dbReference type="SAM" id="MobiDB-lite"/>
    </source>
</evidence>
<name>A0ABQ6I899_9MICO</name>
<dbReference type="Proteomes" id="UP001157091">
    <property type="component" value="Unassembled WGS sequence"/>
</dbReference>
<feature type="active site" description="Schiff-base intermediate with substrate" evidence="12">
    <location>
        <position position="173"/>
    </location>
</feature>
<dbReference type="SMART" id="SM01130">
    <property type="entry name" value="DHDPS"/>
    <property type="match status" value="1"/>
</dbReference>
<accession>A0ABQ6I899</accession>
<dbReference type="HAMAP" id="MF_00418">
    <property type="entry name" value="DapA"/>
    <property type="match status" value="1"/>
</dbReference>
<keyword evidence="10 12" id="KW-0704">Schiff base</keyword>
<dbReference type="InterPro" id="IPR020624">
    <property type="entry name" value="Schiff_base-form_aldolases_CS"/>
</dbReference>
<dbReference type="SUPFAM" id="SSF51569">
    <property type="entry name" value="Aldolase"/>
    <property type="match status" value="1"/>
</dbReference>
<dbReference type="InterPro" id="IPR002220">
    <property type="entry name" value="DapA-like"/>
</dbReference>
<evidence type="ECO:0000256" key="10">
    <source>
        <dbReference type="ARBA" id="ARBA00023270"/>
    </source>
</evidence>
<feature type="active site" description="Proton donor/acceptor" evidence="12">
    <location>
        <position position="145"/>
    </location>
</feature>
<dbReference type="InterPro" id="IPR005263">
    <property type="entry name" value="DapA"/>
</dbReference>
<keyword evidence="7 12" id="KW-0220">Diaminopimelate biosynthesis</keyword>
<dbReference type="PANTHER" id="PTHR12128">
    <property type="entry name" value="DIHYDRODIPICOLINATE SYNTHASE"/>
    <property type="match status" value="1"/>
</dbReference>
<comment type="pathway">
    <text evidence="2 12">Amino-acid biosynthesis; L-lysine biosynthesis via DAP pathway; (S)-tetrahydrodipicolinate from L-aspartate: step 3/4.</text>
</comment>
<dbReference type="Pfam" id="PF00701">
    <property type="entry name" value="DHDPS"/>
    <property type="match status" value="1"/>
</dbReference>
<proteinExistence type="inferred from homology"/>
<comment type="catalytic activity">
    <reaction evidence="11 12">
        <text>L-aspartate 4-semialdehyde + pyruvate = (2S,4S)-4-hydroxy-2,3,4,5-tetrahydrodipicolinate + H2O + H(+)</text>
        <dbReference type="Rhea" id="RHEA:34171"/>
        <dbReference type="ChEBI" id="CHEBI:15361"/>
        <dbReference type="ChEBI" id="CHEBI:15377"/>
        <dbReference type="ChEBI" id="CHEBI:15378"/>
        <dbReference type="ChEBI" id="CHEBI:67139"/>
        <dbReference type="ChEBI" id="CHEBI:537519"/>
        <dbReference type="EC" id="4.3.3.7"/>
    </reaction>
</comment>